<dbReference type="PROSITE" id="PS51782">
    <property type="entry name" value="LYSM"/>
    <property type="match status" value="5"/>
</dbReference>
<dbReference type="Proteomes" id="UP001302602">
    <property type="component" value="Unassembled WGS sequence"/>
</dbReference>
<dbReference type="RefSeq" id="XP_062643636.1">
    <property type="nucleotide sequence ID" value="XM_062790780.1"/>
</dbReference>
<keyword evidence="1" id="KW-0147">Chitin-binding</keyword>
<evidence type="ECO:0000259" key="6">
    <source>
        <dbReference type="PROSITE" id="PS51782"/>
    </source>
</evidence>
<evidence type="ECO:0000313" key="7">
    <source>
        <dbReference type="EMBL" id="KAK4119863.1"/>
    </source>
</evidence>
<evidence type="ECO:0000256" key="5">
    <source>
        <dbReference type="SAM" id="SignalP"/>
    </source>
</evidence>
<evidence type="ECO:0000256" key="4">
    <source>
        <dbReference type="SAM" id="MobiDB-lite"/>
    </source>
</evidence>
<gene>
    <name evidence="7" type="ORF">N657DRAFT_626226</name>
</gene>
<reference evidence="7" key="2">
    <citation type="submission" date="2023-05" db="EMBL/GenBank/DDBJ databases">
        <authorList>
            <consortium name="Lawrence Berkeley National Laboratory"/>
            <person name="Steindorff A."/>
            <person name="Hensen N."/>
            <person name="Bonometti L."/>
            <person name="Westerberg I."/>
            <person name="Brannstrom I.O."/>
            <person name="Guillou S."/>
            <person name="Cros-Aarteil S."/>
            <person name="Calhoun S."/>
            <person name="Haridas S."/>
            <person name="Kuo A."/>
            <person name="Mondo S."/>
            <person name="Pangilinan J."/>
            <person name="Riley R."/>
            <person name="Labutti K."/>
            <person name="Andreopoulos B."/>
            <person name="Lipzen A."/>
            <person name="Chen C."/>
            <person name="Yanf M."/>
            <person name="Daum C."/>
            <person name="Ng V."/>
            <person name="Clum A."/>
            <person name="Ohm R."/>
            <person name="Martin F."/>
            <person name="Silar P."/>
            <person name="Natvig D."/>
            <person name="Lalanne C."/>
            <person name="Gautier V."/>
            <person name="Ament-Velasquez S.L."/>
            <person name="Kruys A."/>
            <person name="Hutchinson M.I."/>
            <person name="Powell A.J."/>
            <person name="Barry K."/>
            <person name="Miller A.N."/>
            <person name="Grigoriev I.V."/>
            <person name="Debuchy R."/>
            <person name="Gladieux P."/>
            <person name="Thoren M.H."/>
            <person name="Johannesson H."/>
        </authorList>
    </citation>
    <scope>NUCLEOTIDE SEQUENCE</scope>
    <source>
        <strain evidence="7">CBS 731.68</strain>
    </source>
</reference>
<dbReference type="PANTHER" id="PTHR34997">
    <property type="entry name" value="AM15"/>
    <property type="match status" value="1"/>
</dbReference>
<keyword evidence="2" id="KW-0843">Virulence</keyword>
<dbReference type="GO" id="GO:0008061">
    <property type="term" value="F:chitin binding"/>
    <property type="evidence" value="ECO:0007669"/>
    <property type="project" value="UniProtKB-KW"/>
</dbReference>
<dbReference type="InterPro" id="IPR052210">
    <property type="entry name" value="LysM1-like"/>
</dbReference>
<sequence length="640" mass="67791">MLRSFALLGSSLLVAVRGNLVLFPWTSNDGSFGNAVDAQVGFGNSQPISSECASALNQTVACDPQMQLLAASGYVVSLNGASSGLCDASCKSSLVAYHDAVTAACGASRAFDTYPNTWRGDIIYDYFNMVCDTDPSTGEYCPQWLKEQYAANGNPKLEDLPDSVLCSHCQINNMRTVQNSIFLGYNGAMVETYRKIFAQETFPNTADGANRTCLSGNTYMSQAGDTCHSIALAKSVAEDTLASINDLGVNCTRMTLESSSKFNLCLPKTCTTAQTGPTDNCWSLSAQYNISFAQFRAFNPTINNDCSNLRPDGTVVCVTSPDGSYTPVPLPGSNSSWSLGEYAESIVPAPGSTPFGTTDRCGAYYQVQTADTCMRVSIAAKVSVDLFQEINPSIDAGCTNLVPGLWYCVHPTVDWNDVPSSNPTTSTTVAPPAPTPTGTTTQCYRWHVVVSGDNCALLQNTLGITMAQLVAWNPDLKADCSNLLLGDAYCVQGPSSSSVPTTTTSTTSTSNTPTTTAGPQVKQGTSAQMTPTISTPTACTQTYTVQSGDWCAKIWEAFGLSESAFRALNPSLSPSCDLAIGQVLCVAAPSACKATYTVVSGDWCSKIWEQFGLTEGQFRGLNPGLDANCDISVGQRLCVG</sequence>
<dbReference type="PANTHER" id="PTHR34997:SF1">
    <property type="entry name" value="PEPTIDOGLYCAN-BINDING LYSIN DOMAIN"/>
    <property type="match status" value="1"/>
</dbReference>
<dbReference type="SMART" id="SM00257">
    <property type="entry name" value="LysM"/>
    <property type="match status" value="6"/>
</dbReference>
<keyword evidence="5" id="KW-0732">Signal</keyword>
<dbReference type="GeneID" id="87827549"/>
<evidence type="ECO:0000256" key="2">
    <source>
        <dbReference type="ARBA" id="ARBA00023026"/>
    </source>
</evidence>
<dbReference type="Gene3D" id="3.10.350.10">
    <property type="entry name" value="LysM domain"/>
    <property type="match status" value="5"/>
</dbReference>
<feature type="signal peptide" evidence="5">
    <location>
        <begin position="1"/>
        <end position="18"/>
    </location>
</feature>
<comment type="similarity">
    <text evidence="3">Belongs to the secreted LysM effector family.</text>
</comment>
<dbReference type="EMBL" id="MU853244">
    <property type="protein sequence ID" value="KAK4119863.1"/>
    <property type="molecule type" value="Genomic_DNA"/>
</dbReference>
<feature type="chain" id="PRO_5042922912" evidence="5">
    <location>
        <begin position="19"/>
        <end position="640"/>
    </location>
</feature>
<feature type="compositionally biased region" description="Low complexity" evidence="4">
    <location>
        <begin position="494"/>
        <end position="516"/>
    </location>
</feature>
<dbReference type="AlphaFoldDB" id="A0AAN6TSE4"/>
<feature type="domain" description="LysM" evidence="6">
    <location>
        <begin position="594"/>
        <end position="639"/>
    </location>
</feature>
<evidence type="ECO:0000256" key="1">
    <source>
        <dbReference type="ARBA" id="ARBA00022669"/>
    </source>
</evidence>
<dbReference type="InterPro" id="IPR018392">
    <property type="entry name" value="LysM"/>
</dbReference>
<dbReference type="InterPro" id="IPR036779">
    <property type="entry name" value="LysM_dom_sf"/>
</dbReference>
<dbReference type="CDD" id="cd00118">
    <property type="entry name" value="LysM"/>
    <property type="match status" value="5"/>
</dbReference>
<feature type="region of interest" description="Disordered" evidence="4">
    <location>
        <begin position="494"/>
        <end position="530"/>
    </location>
</feature>
<keyword evidence="8" id="KW-1185">Reference proteome</keyword>
<accession>A0AAN6TSE4</accession>
<organism evidence="7 8">
    <name type="scientific">Parathielavia appendiculata</name>
    <dbReference type="NCBI Taxonomy" id="2587402"/>
    <lineage>
        <taxon>Eukaryota</taxon>
        <taxon>Fungi</taxon>
        <taxon>Dikarya</taxon>
        <taxon>Ascomycota</taxon>
        <taxon>Pezizomycotina</taxon>
        <taxon>Sordariomycetes</taxon>
        <taxon>Sordariomycetidae</taxon>
        <taxon>Sordariales</taxon>
        <taxon>Chaetomiaceae</taxon>
        <taxon>Parathielavia</taxon>
    </lineage>
</organism>
<comment type="caution">
    <text evidence="7">The sequence shown here is derived from an EMBL/GenBank/DDBJ whole genome shotgun (WGS) entry which is preliminary data.</text>
</comment>
<name>A0AAN6TSE4_9PEZI</name>
<proteinExistence type="inferred from homology"/>
<evidence type="ECO:0000256" key="3">
    <source>
        <dbReference type="ARBA" id="ARBA00044955"/>
    </source>
</evidence>
<feature type="domain" description="LysM" evidence="6">
    <location>
        <begin position="541"/>
        <end position="586"/>
    </location>
</feature>
<evidence type="ECO:0000313" key="8">
    <source>
        <dbReference type="Proteomes" id="UP001302602"/>
    </source>
</evidence>
<dbReference type="SUPFAM" id="SSF54106">
    <property type="entry name" value="LysM domain"/>
    <property type="match status" value="4"/>
</dbReference>
<protein>
    <submittedName>
        <fullName evidence="7">Carbohydrate-binding module family 50 protein</fullName>
    </submittedName>
</protein>
<feature type="domain" description="LysM" evidence="6">
    <location>
        <begin position="363"/>
        <end position="409"/>
    </location>
</feature>
<dbReference type="Pfam" id="PF01476">
    <property type="entry name" value="LysM"/>
    <property type="match status" value="5"/>
</dbReference>
<feature type="domain" description="LysM" evidence="6">
    <location>
        <begin position="271"/>
        <end position="317"/>
    </location>
</feature>
<reference evidence="7" key="1">
    <citation type="journal article" date="2023" name="Mol. Phylogenet. Evol.">
        <title>Genome-scale phylogeny and comparative genomics of the fungal order Sordariales.</title>
        <authorList>
            <person name="Hensen N."/>
            <person name="Bonometti L."/>
            <person name="Westerberg I."/>
            <person name="Brannstrom I.O."/>
            <person name="Guillou S."/>
            <person name="Cros-Aarteil S."/>
            <person name="Calhoun S."/>
            <person name="Haridas S."/>
            <person name="Kuo A."/>
            <person name="Mondo S."/>
            <person name="Pangilinan J."/>
            <person name="Riley R."/>
            <person name="LaButti K."/>
            <person name="Andreopoulos B."/>
            <person name="Lipzen A."/>
            <person name="Chen C."/>
            <person name="Yan M."/>
            <person name="Daum C."/>
            <person name="Ng V."/>
            <person name="Clum A."/>
            <person name="Steindorff A."/>
            <person name="Ohm R.A."/>
            <person name="Martin F."/>
            <person name="Silar P."/>
            <person name="Natvig D.O."/>
            <person name="Lalanne C."/>
            <person name="Gautier V."/>
            <person name="Ament-Velasquez S.L."/>
            <person name="Kruys A."/>
            <person name="Hutchinson M.I."/>
            <person name="Powell A.J."/>
            <person name="Barry K."/>
            <person name="Miller A.N."/>
            <person name="Grigoriev I.V."/>
            <person name="Debuchy R."/>
            <person name="Gladieux P."/>
            <person name="Hiltunen Thoren M."/>
            <person name="Johannesson H."/>
        </authorList>
    </citation>
    <scope>NUCLEOTIDE SEQUENCE</scope>
    <source>
        <strain evidence="7">CBS 731.68</strain>
    </source>
</reference>
<feature type="domain" description="LysM" evidence="6">
    <location>
        <begin position="445"/>
        <end position="491"/>
    </location>
</feature>